<protein>
    <recommendedName>
        <fullName evidence="4">Oxidoreductase, short chain dehydrogenase/reductase family protein</fullName>
    </recommendedName>
</protein>
<dbReference type="InterPro" id="IPR036291">
    <property type="entry name" value="NAD(P)-bd_dom_sf"/>
</dbReference>
<dbReference type="CDD" id="cd05327">
    <property type="entry name" value="retinol-DH_like_SDR_c_like"/>
    <property type="match status" value="1"/>
</dbReference>
<dbReference type="Gene3D" id="3.40.50.720">
    <property type="entry name" value="NAD(P)-binding Rossmann-like Domain"/>
    <property type="match status" value="1"/>
</dbReference>
<dbReference type="SUPFAM" id="SSF51735">
    <property type="entry name" value="NAD(P)-binding Rossmann-fold domains"/>
    <property type="match status" value="1"/>
</dbReference>
<sequence>MGEKSFLVTGSTDGIGLQTALRLSRCPLHRVILHGRSLERCQKAMDYILEEYPDAKLDYVVYDFAKMANIPLMANEVATRFTDLTAIVCNAGVLLPEREESVDGIEMAFQVNHLAHFALVNLLLDTLKRNKPSRVVVVSSICYDWYPMDWDDLMAVRNYHKYAQYSRTKLANHMFAFALARRLENTGVTCNVYEPGVVSTKLLKAGGYSSNDEPRTGSYTAVYLVESDEVADVNGCYFNKKQTKMQPSAESSNVELQEKLWQISVQLCNDKGIKFK</sequence>
<dbReference type="OrthoDB" id="191139at2759"/>
<dbReference type="PRINTS" id="PR00081">
    <property type="entry name" value="GDHRDH"/>
</dbReference>
<reference evidence="2 3" key="1">
    <citation type="journal article" date="2014" name="Nat. Genet.">
        <title>Genome and transcriptome of the porcine whipworm Trichuris suis.</title>
        <authorList>
            <person name="Jex A.R."/>
            <person name="Nejsum P."/>
            <person name="Schwarz E.M."/>
            <person name="Hu L."/>
            <person name="Young N.D."/>
            <person name="Hall R.S."/>
            <person name="Korhonen P.K."/>
            <person name="Liao S."/>
            <person name="Thamsborg S."/>
            <person name="Xia J."/>
            <person name="Xu P."/>
            <person name="Wang S."/>
            <person name="Scheerlinck J.P."/>
            <person name="Hofmann A."/>
            <person name="Sternberg P.W."/>
            <person name="Wang J."/>
            <person name="Gasser R.B."/>
        </authorList>
    </citation>
    <scope>NUCLEOTIDE SEQUENCE [LARGE SCALE GENOMIC DNA]</scope>
    <source>
        <strain evidence="2">DCEP-RM93M</strain>
    </source>
</reference>
<dbReference type="GO" id="GO:0016491">
    <property type="term" value="F:oxidoreductase activity"/>
    <property type="evidence" value="ECO:0007669"/>
    <property type="project" value="UniProtKB-KW"/>
</dbReference>
<keyword evidence="3" id="KW-1185">Reference proteome</keyword>
<evidence type="ECO:0000256" key="1">
    <source>
        <dbReference type="ARBA" id="ARBA00023002"/>
    </source>
</evidence>
<accession>A0A085MGF2</accession>
<proteinExistence type="predicted"/>
<evidence type="ECO:0008006" key="4">
    <source>
        <dbReference type="Google" id="ProtNLM"/>
    </source>
</evidence>
<keyword evidence="1" id="KW-0560">Oxidoreductase</keyword>
<evidence type="ECO:0000313" key="2">
    <source>
        <dbReference type="EMBL" id="KFD56298.1"/>
    </source>
</evidence>
<dbReference type="InterPro" id="IPR002347">
    <property type="entry name" value="SDR_fam"/>
</dbReference>
<dbReference type="AlphaFoldDB" id="A0A085MGF2"/>
<dbReference type="PANTHER" id="PTHR43157:SF31">
    <property type="entry name" value="PHOSPHATIDYLINOSITOL-GLYCAN BIOSYNTHESIS CLASS F PROTEIN"/>
    <property type="match status" value="1"/>
</dbReference>
<dbReference type="EMBL" id="KL363194">
    <property type="protein sequence ID" value="KFD56298.1"/>
    <property type="molecule type" value="Genomic_DNA"/>
</dbReference>
<name>A0A085MGF2_9BILA</name>
<dbReference type="Proteomes" id="UP000030764">
    <property type="component" value="Unassembled WGS sequence"/>
</dbReference>
<dbReference type="PANTHER" id="PTHR43157">
    <property type="entry name" value="PHOSPHATIDYLINOSITOL-GLYCAN BIOSYNTHESIS CLASS F PROTEIN-RELATED"/>
    <property type="match status" value="1"/>
</dbReference>
<gene>
    <name evidence="2" type="ORF">M513_02753</name>
</gene>
<dbReference type="Pfam" id="PF00106">
    <property type="entry name" value="adh_short"/>
    <property type="match status" value="1"/>
</dbReference>
<organism evidence="2 3">
    <name type="scientific">Trichuris suis</name>
    <name type="common">pig whipworm</name>
    <dbReference type="NCBI Taxonomy" id="68888"/>
    <lineage>
        <taxon>Eukaryota</taxon>
        <taxon>Metazoa</taxon>
        <taxon>Ecdysozoa</taxon>
        <taxon>Nematoda</taxon>
        <taxon>Enoplea</taxon>
        <taxon>Dorylaimia</taxon>
        <taxon>Trichinellida</taxon>
        <taxon>Trichuridae</taxon>
        <taxon>Trichuris</taxon>
    </lineage>
</organism>
<evidence type="ECO:0000313" key="3">
    <source>
        <dbReference type="Proteomes" id="UP000030764"/>
    </source>
</evidence>